<dbReference type="EMBL" id="FO082871">
    <property type="protein sequence ID" value="SIO73453.1"/>
    <property type="molecule type" value="Genomic_DNA"/>
</dbReference>
<keyword evidence="1 3" id="KW-0547">Nucleotide-binding</keyword>
<feature type="binding site" evidence="4">
    <location>
        <position position="64"/>
    </location>
    <ligand>
        <name>Mg(2+)</name>
        <dbReference type="ChEBI" id="CHEBI:18420"/>
    </ligand>
</feature>
<dbReference type="OrthoDB" id="365445at2759"/>
<dbReference type="GeneID" id="24423711"/>
<accession>A0A1N6LX58</accession>
<evidence type="ECO:0000313" key="6">
    <source>
        <dbReference type="Proteomes" id="UP000002899"/>
    </source>
</evidence>
<dbReference type="Gene3D" id="3.40.50.300">
    <property type="entry name" value="P-loop containing nucleotide triphosphate hydrolases"/>
    <property type="match status" value="1"/>
</dbReference>
<dbReference type="SUPFAM" id="SSF52540">
    <property type="entry name" value="P-loop containing nucleoside triphosphate hydrolases"/>
    <property type="match status" value="1"/>
</dbReference>
<dbReference type="RefSeq" id="XP_021337550.1">
    <property type="nucleotide sequence ID" value="XM_021482967.1"/>
</dbReference>
<dbReference type="PROSITE" id="PS51417">
    <property type="entry name" value="ARF"/>
    <property type="match status" value="1"/>
</dbReference>
<proteinExistence type="predicted"/>
<keyword evidence="4" id="KW-0460">Magnesium</keyword>
<reference evidence="5 6" key="3">
    <citation type="journal article" date="2016" name="Sci. Rep.">
        <title>Genome-wide diversity and gene expression profiling of Babesia microti isolates identify polymorphic genes that mediate host-pathogen interactions.</title>
        <authorList>
            <person name="Silva J.C."/>
            <person name="Cornillot E."/>
            <person name="McCracken C."/>
            <person name="Usmani-Brown S."/>
            <person name="Dwivedi A."/>
            <person name="Ifeonu O.O."/>
            <person name="Crabtree J."/>
            <person name="Gotia H.T."/>
            <person name="Virji A.Z."/>
            <person name="Reynes C."/>
            <person name="Colinge J."/>
            <person name="Kumar V."/>
            <person name="Lawres L."/>
            <person name="Pazzi J.E."/>
            <person name="Pablo J.V."/>
            <person name="Hung C."/>
            <person name="Brancato J."/>
            <person name="Kumari P."/>
            <person name="Orvis J."/>
            <person name="Tretina K."/>
            <person name="Chibucos M."/>
            <person name="Ott S."/>
            <person name="Sadzewicz L."/>
            <person name="Sengamalay N."/>
            <person name="Shetty A.C."/>
            <person name="Su Q."/>
            <person name="Tallon L."/>
            <person name="Fraser C.M."/>
            <person name="Frutos R."/>
            <person name="Molina D.M."/>
            <person name="Krause P.J."/>
            <person name="Ben Mamoun C."/>
        </authorList>
    </citation>
    <scope>NUCLEOTIDE SEQUENCE [LARGE SCALE GENOMIC DNA]</scope>
    <source>
        <strain evidence="5 6">RI</strain>
    </source>
</reference>
<protein>
    <submittedName>
        <fullName evidence="5">Probable ADP-ribosylation factor At2g15310</fullName>
    </submittedName>
</protein>
<dbReference type="InterPro" id="IPR024156">
    <property type="entry name" value="Small_GTPase_ARF"/>
</dbReference>
<feature type="binding site" evidence="3">
    <location>
        <begin position="57"/>
        <end position="64"/>
    </location>
    <ligand>
        <name>GTP</name>
        <dbReference type="ChEBI" id="CHEBI:37565"/>
    </ligand>
</feature>
<evidence type="ECO:0000313" key="5">
    <source>
        <dbReference type="EMBL" id="SIO73453.1"/>
    </source>
</evidence>
<name>A0A1N6LX58_BABMR</name>
<dbReference type="SMART" id="SM00177">
    <property type="entry name" value="ARF"/>
    <property type="match status" value="1"/>
</dbReference>
<dbReference type="PANTHER" id="PTHR11711">
    <property type="entry name" value="ADP RIBOSYLATION FACTOR-RELATED"/>
    <property type="match status" value="1"/>
</dbReference>
<dbReference type="GO" id="GO:0005525">
    <property type="term" value="F:GTP binding"/>
    <property type="evidence" value="ECO:0007669"/>
    <property type="project" value="UniProtKB-KW"/>
</dbReference>
<reference evidence="5 6" key="2">
    <citation type="journal article" date="2013" name="PLoS ONE">
        <title>Whole genome mapping and re-organization of the nuclear and mitochondrial genomes of Babesia microti isolates.</title>
        <authorList>
            <person name="Cornillot E."/>
            <person name="Dassouli A."/>
            <person name="Garg A."/>
            <person name="Pachikara N."/>
            <person name="Randazzo S."/>
            <person name="Depoix D."/>
            <person name="Carcy B."/>
            <person name="Delbecq S."/>
            <person name="Frutos R."/>
            <person name="Silva J.C."/>
            <person name="Sutton R."/>
            <person name="Krause P.J."/>
            <person name="Mamoun C.B."/>
        </authorList>
    </citation>
    <scope>NUCLEOTIDE SEQUENCE [LARGE SCALE GENOMIC DNA]</scope>
    <source>
        <strain evidence="5 6">RI</strain>
    </source>
</reference>
<dbReference type="VEuPathDB" id="PiroplasmaDB:BMR1_01G03180"/>
<evidence type="ECO:0000256" key="2">
    <source>
        <dbReference type="ARBA" id="ARBA00023134"/>
    </source>
</evidence>
<organism evidence="5 6">
    <name type="scientific">Babesia microti (strain RI)</name>
    <dbReference type="NCBI Taxonomy" id="1133968"/>
    <lineage>
        <taxon>Eukaryota</taxon>
        <taxon>Sar</taxon>
        <taxon>Alveolata</taxon>
        <taxon>Apicomplexa</taxon>
        <taxon>Aconoidasida</taxon>
        <taxon>Piroplasmida</taxon>
        <taxon>Babesiidae</taxon>
        <taxon>Babesia</taxon>
    </lineage>
</organism>
<sequence>MIVAIYIRRFSKWVISLLVTFLSHVIRVSKWLLANLPKLYGVITSTPMADITILFIGLPSSGKSSILYYIKLNEYVFTSSTGPIEEYAKFQLKRNKVVQLRLLENGKSESITHLREYLSKSPNVIFVIDSLDSYGLEEARRNVFDNLYEHLNIHKNPRYLILLSKQDIRGAVNVNEIEAFLKIPADIFDKCHISGCSALKGTGIMESIHWIITGKRGYSLNIDPHEYLIEC</sequence>
<dbReference type="GO" id="GO:0046872">
    <property type="term" value="F:metal ion binding"/>
    <property type="evidence" value="ECO:0007669"/>
    <property type="project" value="UniProtKB-KW"/>
</dbReference>
<dbReference type="InterPro" id="IPR006689">
    <property type="entry name" value="Small_GTPase_ARF/SAR"/>
</dbReference>
<dbReference type="InterPro" id="IPR027417">
    <property type="entry name" value="P-loop_NTPase"/>
</dbReference>
<reference evidence="5 6" key="1">
    <citation type="journal article" date="2012" name="Nucleic Acids Res.">
        <title>Sequencing of the smallest Apicomplexan genome from the human pathogen Babesia microti.</title>
        <authorList>
            <person name="Cornillot E."/>
            <person name="Hadj-Kaddour K."/>
            <person name="Dassouli A."/>
            <person name="Noel B."/>
            <person name="Ranwez V."/>
            <person name="Vacherie B."/>
            <person name="Augagneur Y."/>
            <person name="Bres V."/>
            <person name="Duclos A."/>
            <person name="Randazzo S."/>
            <person name="Carcy B."/>
            <person name="Debierre-Grockiego F."/>
            <person name="Delbecq S."/>
            <person name="Moubri-Menage K."/>
            <person name="Shams-Eldin H."/>
            <person name="Usmani-Brown S."/>
            <person name="Bringaud F."/>
            <person name="Wincker P."/>
            <person name="Vivares C.P."/>
            <person name="Schwarz R.T."/>
            <person name="Schetters T.P."/>
            <person name="Krause P.J."/>
            <person name="Gorenflot A."/>
            <person name="Berry V."/>
            <person name="Barbe V."/>
            <person name="Ben Mamoun C."/>
        </authorList>
    </citation>
    <scope>NUCLEOTIDE SEQUENCE [LARGE SCALE GENOMIC DNA]</scope>
    <source>
        <strain evidence="5 6">RI</strain>
    </source>
</reference>
<dbReference type="Proteomes" id="UP000002899">
    <property type="component" value="Chromosome I"/>
</dbReference>
<dbReference type="PRINTS" id="PR00328">
    <property type="entry name" value="SAR1GTPBP"/>
</dbReference>
<feature type="binding site" evidence="4">
    <location>
        <position position="80"/>
    </location>
    <ligand>
        <name>Mg(2+)</name>
        <dbReference type="ChEBI" id="CHEBI:18420"/>
    </ligand>
</feature>
<dbReference type="Pfam" id="PF00025">
    <property type="entry name" value="Arf"/>
    <property type="match status" value="1"/>
</dbReference>
<dbReference type="AlphaFoldDB" id="A0A1N6LX58"/>
<dbReference type="KEGG" id="bmic:BMR1_01G03180"/>
<dbReference type="GO" id="GO:0003924">
    <property type="term" value="F:GTPase activity"/>
    <property type="evidence" value="ECO:0007669"/>
    <property type="project" value="InterPro"/>
</dbReference>
<evidence type="ECO:0000256" key="4">
    <source>
        <dbReference type="PIRSR" id="PIRSR606689-2"/>
    </source>
</evidence>
<keyword evidence="2 3" id="KW-0342">GTP-binding</keyword>
<keyword evidence="4" id="KW-0479">Metal-binding</keyword>
<gene>
    <name evidence="5" type="ORF">BMR1_01G03180</name>
</gene>
<keyword evidence="6" id="KW-1185">Reference proteome</keyword>
<evidence type="ECO:0000256" key="1">
    <source>
        <dbReference type="ARBA" id="ARBA00022741"/>
    </source>
</evidence>
<evidence type="ECO:0000256" key="3">
    <source>
        <dbReference type="PIRSR" id="PIRSR606689-1"/>
    </source>
</evidence>